<evidence type="ECO:0000313" key="3">
    <source>
        <dbReference type="WBParaSite" id="SSTP_0000859900.1"/>
    </source>
</evidence>
<dbReference type="AlphaFoldDB" id="A0A0K0EGI7"/>
<feature type="domain" description="N-acetyltransferase" evidence="1">
    <location>
        <begin position="3"/>
        <end position="206"/>
    </location>
</feature>
<dbReference type="STRING" id="6248.A0A0K0EGI7"/>
<accession>A0A0K0EGI7</accession>
<dbReference type="CDD" id="cd04301">
    <property type="entry name" value="NAT_SF"/>
    <property type="match status" value="1"/>
</dbReference>
<evidence type="ECO:0000259" key="1">
    <source>
        <dbReference type="PROSITE" id="PS51186"/>
    </source>
</evidence>
<dbReference type="WBParaSite" id="SSTP_0000859900.1">
    <property type="protein sequence ID" value="SSTP_0000859900.1"/>
    <property type="gene ID" value="SSTP_0000859900"/>
</dbReference>
<dbReference type="Gene3D" id="3.40.630.30">
    <property type="match status" value="1"/>
</dbReference>
<keyword evidence="2" id="KW-1185">Reference proteome</keyword>
<dbReference type="WBParaSite" id="TCONS_00014492.p1">
    <property type="protein sequence ID" value="TCONS_00014492.p1"/>
    <property type="gene ID" value="XLOC_009689"/>
</dbReference>
<evidence type="ECO:0000313" key="4">
    <source>
        <dbReference type="WBParaSite" id="TCONS_00014492.p1"/>
    </source>
</evidence>
<dbReference type="PANTHER" id="PTHR20905:SF30">
    <property type="entry name" value="N-ACETYLTRANSFERASE DOMAIN-CONTAINING PROTEIN"/>
    <property type="match status" value="1"/>
</dbReference>
<protein>
    <submittedName>
        <fullName evidence="4">C2H2-type domain-containing protein</fullName>
    </submittedName>
    <submittedName>
        <fullName evidence="3">N-acetyltransferase domain-containing protein</fullName>
    </submittedName>
</protein>
<dbReference type="InterPro" id="IPR016181">
    <property type="entry name" value="Acyl_CoA_acyltransferase"/>
</dbReference>
<dbReference type="InterPro" id="IPR000182">
    <property type="entry name" value="GNAT_dom"/>
</dbReference>
<organism evidence="3">
    <name type="scientific">Strongyloides stercoralis</name>
    <name type="common">Threadworm</name>
    <dbReference type="NCBI Taxonomy" id="6248"/>
    <lineage>
        <taxon>Eukaryota</taxon>
        <taxon>Metazoa</taxon>
        <taxon>Ecdysozoa</taxon>
        <taxon>Nematoda</taxon>
        <taxon>Chromadorea</taxon>
        <taxon>Rhabditida</taxon>
        <taxon>Tylenchina</taxon>
        <taxon>Panagrolaimomorpha</taxon>
        <taxon>Strongyloidoidea</taxon>
        <taxon>Strongyloididae</taxon>
        <taxon>Strongyloides</taxon>
    </lineage>
</organism>
<proteinExistence type="predicted"/>
<evidence type="ECO:0000313" key="2">
    <source>
        <dbReference type="Proteomes" id="UP000035681"/>
    </source>
</evidence>
<reference evidence="3" key="1">
    <citation type="submission" date="2015-08" db="UniProtKB">
        <authorList>
            <consortium name="WormBaseParasite"/>
        </authorList>
    </citation>
    <scope>IDENTIFICATION</scope>
</reference>
<name>A0A0K0EGI7_STRER</name>
<dbReference type="GO" id="GO:0008080">
    <property type="term" value="F:N-acetyltransferase activity"/>
    <property type="evidence" value="ECO:0007669"/>
    <property type="project" value="TreeGrafter"/>
</dbReference>
<sequence length="218" mass="24869">MNITYRKPVQDDIVKINNFVADIFNKVEPVSESIGLCRDCMLNWANSPAMRITEEAIESNLSLIAEHEGEIVGVRLISICERPKDIVEDDDISYKCCDKCSKKEDDFNRFLKMLSKVRNQVWKLTPPDVVTIAHREISGVKKEYQRKGIGKQLAEKDFSDEYLKTLGIHGIVSETTSIANQNLLKSLGFKPLTEEKYSDYNIFPTDGCKSLILNFKKL</sequence>
<dbReference type="Proteomes" id="UP000035681">
    <property type="component" value="Unplaced"/>
</dbReference>
<dbReference type="PROSITE" id="PS51186">
    <property type="entry name" value="GNAT"/>
    <property type="match status" value="1"/>
</dbReference>
<dbReference type="SUPFAM" id="SSF55729">
    <property type="entry name" value="Acyl-CoA N-acyltransferases (Nat)"/>
    <property type="match status" value="1"/>
</dbReference>
<dbReference type="PANTHER" id="PTHR20905">
    <property type="entry name" value="N-ACETYLTRANSFERASE-RELATED"/>
    <property type="match status" value="1"/>
</dbReference>